<dbReference type="GO" id="GO:1901135">
    <property type="term" value="P:carbohydrate derivative metabolic process"/>
    <property type="evidence" value="ECO:0007669"/>
    <property type="project" value="InterPro"/>
</dbReference>
<sequence>MLIKDALEDTELMSDSEKELASFFLQERLDVAALTARQLAASLFVSPSTVTRFCQRLGFSGFPDFKDSFIKEKQYLDQSVKDVDVNKPFKRGDSMWSVANAVRQMYAEVSDDTLGLQDYRDLERANALLDRADRIFIYSSGDHLLMAELFANKMTRVGRLVTVIERTDMMEFQMQHTSEQDVFILISYSGETRSLYRVLDAISRYSVNIIAITSFGKNTLSRAADIVLPISTHERLIQNYGNFSTGIAVSYILDVLYADYVSCHLEAVENKTVIEHRYQEHRFTDNPMIDDE</sequence>
<dbReference type="InterPro" id="IPR001347">
    <property type="entry name" value="SIS_dom"/>
</dbReference>
<protein>
    <submittedName>
        <fullName evidence="7">MurR/RpiR family transcriptional regulator</fullName>
    </submittedName>
</protein>
<dbReference type="GeneID" id="57978797"/>
<keyword evidence="1" id="KW-0805">Transcription regulation</keyword>
<feature type="domain" description="SIS" evidence="5">
    <location>
        <begin position="125"/>
        <end position="263"/>
    </location>
</feature>
<dbReference type="Proteomes" id="UP000728106">
    <property type="component" value="Unassembled WGS sequence"/>
</dbReference>
<dbReference type="GO" id="GO:0097367">
    <property type="term" value="F:carbohydrate derivative binding"/>
    <property type="evidence" value="ECO:0007669"/>
    <property type="project" value="InterPro"/>
</dbReference>
<evidence type="ECO:0000256" key="1">
    <source>
        <dbReference type="ARBA" id="ARBA00023015"/>
    </source>
</evidence>
<accession>A0A4Z0RM50</accession>
<evidence type="ECO:0000259" key="5">
    <source>
        <dbReference type="PROSITE" id="PS51464"/>
    </source>
</evidence>
<dbReference type="InterPro" id="IPR036388">
    <property type="entry name" value="WH-like_DNA-bd_sf"/>
</dbReference>
<dbReference type="EMBL" id="JAAOCX010000002">
    <property type="protein sequence ID" value="MBJ7631831.1"/>
    <property type="molecule type" value="Genomic_DNA"/>
</dbReference>
<dbReference type="InterPro" id="IPR035472">
    <property type="entry name" value="RpiR-like_SIS"/>
</dbReference>
<dbReference type="PROSITE" id="PS51464">
    <property type="entry name" value="SIS"/>
    <property type="match status" value="1"/>
</dbReference>
<reference evidence="7" key="1">
    <citation type="submission" date="2020-02" db="EMBL/GenBank/DDBJ databases">
        <authorList>
            <person name="Fontana A."/>
            <person name="Patrone V."/>
            <person name="Morelli L."/>
        </authorList>
    </citation>
    <scope>NUCLEOTIDE SEQUENCE</scope>
    <source>
        <strain evidence="6">CCUG 30943</strain>
        <strain evidence="7">CCUG 43002</strain>
    </source>
</reference>
<dbReference type="AlphaFoldDB" id="A0A4Z0RM50"/>
<dbReference type="Proteomes" id="UP000808038">
    <property type="component" value="Unassembled WGS sequence"/>
</dbReference>
<dbReference type="Gene3D" id="3.40.50.10490">
    <property type="entry name" value="Glucose-6-phosphate isomerase like protein, domain 1"/>
    <property type="match status" value="1"/>
</dbReference>
<dbReference type="PANTHER" id="PTHR30514">
    <property type="entry name" value="GLUCOKINASE"/>
    <property type="match status" value="1"/>
</dbReference>
<dbReference type="InterPro" id="IPR046348">
    <property type="entry name" value="SIS_dom_sf"/>
</dbReference>
<dbReference type="EMBL" id="JAAOCP010000013">
    <property type="protein sequence ID" value="MBJ7639643.1"/>
    <property type="molecule type" value="Genomic_DNA"/>
</dbReference>
<evidence type="ECO:0000256" key="2">
    <source>
        <dbReference type="ARBA" id="ARBA00023125"/>
    </source>
</evidence>
<dbReference type="Gene3D" id="1.10.10.10">
    <property type="entry name" value="Winged helix-like DNA-binding domain superfamily/Winged helix DNA-binding domain"/>
    <property type="match status" value="1"/>
</dbReference>
<evidence type="ECO:0000313" key="6">
    <source>
        <dbReference type="EMBL" id="MBJ7631831.1"/>
    </source>
</evidence>
<dbReference type="PROSITE" id="PS51071">
    <property type="entry name" value="HTH_RPIR"/>
    <property type="match status" value="1"/>
</dbReference>
<dbReference type="SUPFAM" id="SSF53697">
    <property type="entry name" value="SIS domain"/>
    <property type="match status" value="1"/>
</dbReference>
<dbReference type="RefSeq" id="WP_003607962.1">
    <property type="nucleotide sequence ID" value="NZ_ALXH01000043.1"/>
</dbReference>
<feature type="domain" description="HTH rpiR-type" evidence="4">
    <location>
        <begin position="1"/>
        <end position="76"/>
    </location>
</feature>
<evidence type="ECO:0000313" key="7">
    <source>
        <dbReference type="EMBL" id="MBJ7639643.1"/>
    </source>
</evidence>
<reference evidence="7 8" key="2">
    <citation type="journal article" date="2021" name="Int. J. Food Microbiol.">
        <title>Safety demonstration of a microbial species for use in the food chain: Weissella confusa.</title>
        <authorList>
            <person name="Bourdichon F."/>
            <person name="Patrone V."/>
            <person name="Fontana A."/>
            <person name="Milani G."/>
            <person name="Morelli L."/>
        </authorList>
    </citation>
    <scope>NUCLEOTIDE SEQUENCE [LARGE SCALE GENOMIC DNA]</scope>
    <source>
        <strain evidence="6">CCUG 30943</strain>
        <strain evidence="7 8">CCUG 43002</strain>
    </source>
</reference>
<keyword evidence="2" id="KW-0238">DNA-binding</keyword>
<dbReference type="GO" id="GO:0003700">
    <property type="term" value="F:DNA-binding transcription factor activity"/>
    <property type="evidence" value="ECO:0007669"/>
    <property type="project" value="InterPro"/>
</dbReference>
<dbReference type="CDD" id="cd05013">
    <property type="entry name" value="SIS_RpiR"/>
    <property type="match status" value="1"/>
</dbReference>
<keyword evidence="8" id="KW-1185">Reference proteome</keyword>
<dbReference type="Pfam" id="PF01380">
    <property type="entry name" value="SIS"/>
    <property type="match status" value="1"/>
</dbReference>
<dbReference type="Pfam" id="PF01418">
    <property type="entry name" value="HTH_6"/>
    <property type="match status" value="1"/>
</dbReference>
<dbReference type="InterPro" id="IPR000281">
    <property type="entry name" value="HTH_RpiR"/>
</dbReference>
<organism evidence="7 8">
    <name type="scientific">Weissella confusa</name>
    <name type="common">Lactobacillus confusus</name>
    <dbReference type="NCBI Taxonomy" id="1583"/>
    <lineage>
        <taxon>Bacteria</taxon>
        <taxon>Bacillati</taxon>
        <taxon>Bacillota</taxon>
        <taxon>Bacilli</taxon>
        <taxon>Lactobacillales</taxon>
        <taxon>Lactobacillaceae</taxon>
        <taxon>Weissella</taxon>
    </lineage>
</organism>
<keyword evidence="3" id="KW-0804">Transcription</keyword>
<proteinExistence type="predicted"/>
<gene>
    <name evidence="7" type="ORF">HAU20_09685</name>
    <name evidence="6" type="ORF">HAU43_01760</name>
</gene>
<evidence type="ECO:0000256" key="3">
    <source>
        <dbReference type="ARBA" id="ARBA00023163"/>
    </source>
</evidence>
<dbReference type="InterPro" id="IPR009057">
    <property type="entry name" value="Homeodomain-like_sf"/>
</dbReference>
<comment type="caution">
    <text evidence="7">The sequence shown here is derived from an EMBL/GenBank/DDBJ whole genome shotgun (WGS) entry which is preliminary data.</text>
</comment>
<dbReference type="GO" id="GO:0003677">
    <property type="term" value="F:DNA binding"/>
    <property type="evidence" value="ECO:0007669"/>
    <property type="project" value="UniProtKB-KW"/>
</dbReference>
<dbReference type="SUPFAM" id="SSF46689">
    <property type="entry name" value="Homeodomain-like"/>
    <property type="match status" value="1"/>
</dbReference>
<dbReference type="InterPro" id="IPR047640">
    <property type="entry name" value="RpiR-like"/>
</dbReference>
<dbReference type="PANTHER" id="PTHR30514:SF1">
    <property type="entry name" value="HTH-TYPE TRANSCRIPTIONAL REGULATOR HEXR-RELATED"/>
    <property type="match status" value="1"/>
</dbReference>
<name>A0A4Z0RM50_WEICO</name>
<evidence type="ECO:0000313" key="8">
    <source>
        <dbReference type="Proteomes" id="UP000728106"/>
    </source>
</evidence>
<evidence type="ECO:0000259" key="4">
    <source>
        <dbReference type="PROSITE" id="PS51071"/>
    </source>
</evidence>